<dbReference type="PANTHER" id="PTHR34814:SF1">
    <property type="entry name" value="NITROSOGUANIDINE RESISTANCE PROTEIN SNG1"/>
    <property type="match status" value="1"/>
</dbReference>
<feature type="transmembrane region" description="Helical" evidence="1">
    <location>
        <begin position="284"/>
        <end position="309"/>
    </location>
</feature>
<dbReference type="GeneID" id="39598778"/>
<evidence type="ECO:0000259" key="2">
    <source>
        <dbReference type="Pfam" id="PF12051"/>
    </source>
</evidence>
<dbReference type="STRING" id="264951.A0A443I616"/>
<dbReference type="Proteomes" id="UP000283841">
    <property type="component" value="Unassembled WGS sequence"/>
</dbReference>
<dbReference type="Pfam" id="PF12051">
    <property type="entry name" value="DUF3533"/>
    <property type="match status" value="1"/>
</dbReference>
<organism evidence="3 4">
    <name type="scientific">Byssochlamys spectabilis</name>
    <name type="common">Paecilomyces variotii</name>
    <dbReference type="NCBI Taxonomy" id="264951"/>
    <lineage>
        <taxon>Eukaryota</taxon>
        <taxon>Fungi</taxon>
        <taxon>Dikarya</taxon>
        <taxon>Ascomycota</taxon>
        <taxon>Pezizomycotina</taxon>
        <taxon>Eurotiomycetes</taxon>
        <taxon>Eurotiomycetidae</taxon>
        <taxon>Eurotiales</taxon>
        <taxon>Thermoascaceae</taxon>
        <taxon>Paecilomyces</taxon>
    </lineage>
</organism>
<feature type="transmembrane region" description="Helical" evidence="1">
    <location>
        <begin position="37"/>
        <end position="58"/>
    </location>
</feature>
<dbReference type="GO" id="GO:0016020">
    <property type="term" value="C:membrane"/>
    <property type="evidence" value="ECO:0007669"/>
    <property type="project" value="TreeGrafter"/>
</dbReference>
<keyword evidence="1" id="KW-0812">Transmembrane</keyword>
<keyword evidence="4" id="KW-1185">Reference proteome</keyword>
<dbReference type="InterPro" id="IPR022703">
    <property type="entry name" value="DUF3533"/>
</dbReference>
<dbReference type="EMBL" id="RCNU01000001">
    <property type="protein sequence ID" value="RWQ99550.1"/>
    <property type="molecule type" value="Genomic_DNA"/>
</dbReference>
<dbReference type="VEuPathDB" id="FungiDB:C8Q69DRAFT_451588"/>
<feature type="domain" description="DUF3533" evidence="2">
    <location>
        <begin position="41"/>
        <end position="432"/>
    </location>
</feature>
<evidence type="ECO:0000256" key="1">
    <source>
        <dbReference type="SAM" id="Phobius"/>
    </source>
</evidence>
<reference evidence="3 4" key="1">
    <citation type="journal article" date="2018" name="Front. Microbiol.">
        <title>Genomic and genetic insights into a cosmopolitan fungus, Paecilomyces variotii (Eurotiales).</title>
        <authorList>
            <person name="Urquhart A.S."/>
            <person name="Mondo S.J."/>
            <person name="Makela M.R."/>
            <person name="Hane J.K."/>
            <person name="Wiebenga A."/>
            <person name="He G."/>
            <person name="Mihaltcheva S."/>
            <person name="Pangilinan J."/>
            <person name="Lipzen A."/>
            <person name="Barry K."/>
            <person name="de Vries R.P."/>
            <person name="Grigoriev I.V."/>
            <person name="Idnurm A."/>
        </authorList>
    </citation>
    <scope>NUCLEOTIDE SEQUENCE [LARGE SCALE GENOMIC DNA]</scope>
    <source>
        <strain evidence="3 4">CBS 101075</strain>
    </source>
</reference>
<accession>A0A443I616</accession>
<dbReference type="RefSeq" id="XP_028489195.1">
    <property type="nucleotide sequence ID" value="XM_028629501.1"/>
</dbReference>
<evidence type="ECO:0000313" key="3">
    <source>
        <dbReference type="EMBL" id="RWQ99550.1"/>
    </source>
</evidence>
<protein>
    <recommendedName>
        <fullName evidence="2">DUF3533 domain-containing protein</fullName>
    </recommendedName>
</protein>
<feature type="transmembrane region" description="Helical" evidence="1">
    <location>
        <begin position="329"/>
        <end position="352"/>
    </location>
</feature>
<dbReference type="PANTHER" id="PTHR34814">
    <property type="entry name" value="NITROSOGUANIDINE RESISTANCE PROTEIN SNG1"/>
    <property type="match status" value="1"/>
</dbReference>
<comment type="caution">
    <text evidence="3">The sequence shown here is derived from an EMBL/GenBank/DDBJ whole genome shotgun (WGS) entry which is preliminary data.</text>
</comment>
<dbReference type="InterPro" id="IPR053001">
    <property type="entry name" value="MNNG_permease-like"/>
</dbReference>
<name>A0A443I616_BYSSP</name>
<keyword evidence="1" id="KW-0472">Membrane</keyword>
<evidence type="ECO:0000313" key="4">
    <source>
        <dbReference type="Proteomes" id="UP000283841"/>
    </source>
</evidence>
<proteinExistence type="predicted"/>
<feature type="transmembrane region" description="Helical" evidence="1">
    <location>
        <begin position="241"/>
        <end position="263"/>
    </location>
</feature>
<sequence>MVDNDNITKDGQDETPEPVPFWSPHLRGVRAQVVRKLALMILFLCVFIVGVLSLYWAILFREEKNLPALKVWVVDFDGQIEPYHSSGSRPLVGPVIISVATQIIQNITGTLGFTIKPPADFGNDPFAVRQSIYDERAYAAIIVNANATTLLRQAIVQGNTSYDPFGAAQVITISARDQTTYPIYISTPLFEFQITALTAFGQQWASELAANSSLDFSRVPQAVNPGIGFTNIDLRPFTPPVATPAVTIGLIYLIVIAFFSFPFMMPIHSIYINQRYPLRISHMIVWRILSTVVAYFFLSLCYSIVSLAYRIPLSNHPAPDTESASNPNAYGKGSFVVFWMLNWVGMAALGFPSENMGMILGSPWNALWLIFWIITNVATGFYSLDLAPGFFAWGYVWPLHRIVEGSRTILFDTHSRIGLDFGVLFGWAGVSVALFPFAAMFMRWKKKKGMS</sequence>
<dbReference type="AlphaFoldDB" id="A0A443I616"/>
<gene>
    <name evidence="3" type="ORF">C8Q69DRAFT_451588</name>
</gene>
<feature type="transmembrane region" description="Helical" evidence="1">
    <location>
        <begin position="421"/>
        <end position="442"/>
    </location>
</feature>
<feature type="transmembrane region" description="Helical" evidence="1">
    <location>
        <begin position="364"/>
        <end position="384"/>
    </location>
</feature>
<keyword evidence="1" id="KW-1133">Transmembrane helix</keyword>